<gene>
    <name evidence="3" type="ORF">JOF56_003956</name>
</gene>
<evidence type="ECO:0000259" key="2">
    <source>
        <dbReference type="Pfam" id="PF26607"/>
    </source>
</evidence>
<protein>
    <recommendedName>
        <fullName evidence="5">Tachylectin</fullName>
    </recommendedName>
</protein>
<dbReference type="Gene3D" id="2.115.10.10">
    <property type="entry name" value="Tachylectin 2"/>
    <property type="match status" value="1"/>
</dbReference>
<dbReference type="SUPFAM" id="SSF89372">
    <property type="entry name" value="Fucose-specific lectin"/>
    <property type="match status" value="2"/>
</dbReference>
<dbReference type="Pfam" id="PF14517">
    <property type="entry name" value="Tachylectin"/>
    <property type="match status" value="1"/>
</dbReference>
<sequence length="599" mass="63868">MSNFVIRSDQVLDLDVDSEPEAGGGAWSGRRSIGSGWSGTTKAGPSGYVYSFRPDGEVRRLKWLGDRWENNGAFATIATGWNVWGTSSYRNRLTIDNRGDFYGIAPDNALHWWRYDNATQAWTERLLDYGWGDRFNLVASAGAGVLYARQTNGDLFRYQYDTASQRLVDFGKVGVGWQTAADVTSPGGDLLYVSDNSGAFRWYRYAGDGQWAAGSGKSIGGGIPADWQLEISPDGCKVTPDGNPVRPQVPAQPNAAASLLYTSTGRLHYSYVVGDGRMVNAQAADLSGNTPIGFSVIPSFLGVTGVPTAAEAANGRVQLLGLGTDAEVRSSTQASPTGAWSPTTKVGGFGTGPASLLRLHDSTLFGYVVDGEGCLWWTAERAQNAELRPWRLFGCDNYAPVQPTFVRGTGTTTFVTLLRRSGDYRTIVSRDGVCCPSSLLGGSGFSGAAATVVDGAGRLRVFARGADRQIYSQTETATGFPQVWTAIPGLIAAGSPSAIVAPNGTIEIVARGADGYVYNTGQVAPGSSAFRAWRDITDHTQQSSTDPTAVSVPDQNIWVVAFRDGDDVPKLRKALPPTARVASGDHEPVFVDLPVQPAQ</sequence>
<dbReference type="RefSeq" id="WP_209640166.1">
    <property type="nucleotide sequence ID" value="NZ_JAGINW010000001.1"/>
</dbReference>
<accession>A0ABS4TGV2</accession>
<organism evidence="3 4">
    <name type="scientific">Kibdelosporangium banguiense</name>
    <dbReference type="NCBI Taxonomy" id="1365924"/>
    <lineage>
        <taxon>Bacteria</taxon>
        <taxon>Bacillati</taxon>
        <taxon>Actinomycetota</taxon>
        <taxon>Actinomycetes</taxon>
        <taxon>Pseudonocardiales</taxon>
        <taxon>Pseudonocardiaceae</taxon>
        <taxon>Kibdelosporangium</taxon>
    </lineage>
</organism>
<evidence type="ECO:0008006" key="5">
    <source>
        <dbReference type="Google" id="ProtNLM"/>
    </source>
</evidence>
<dbReference type="EMBL" id="JAGINW010000001">
    <property type="protein sequence ID" value="MBP2323571.1"/>
    <property type="molecule type" value="Genomic_DNA"/>
</dbReference>
<evidence type="ECO:0000313" key="4">
    <source>
        <dbReference type="Proteomes" id="UP001519332"/>
    </source>
</evidence>
<dbReference type="Gene3D" id="2.120.10.70">
    <property type="entry name" value="Fucose-specific lectin"/>
    <property type="match status" value="1"/>
</dbReference>
<dbReference type="Pfam" id="PF26607">
    <property type="entry name" value="DUF8189"/>
    <property type="match status" value="1"/>
</dbReference>
<keyword evidence="4" id="KW-1185">Reference proteome</keyword>
<evidence type="ECO:0000313" key="3">
    <source>
        <dbReference type="EMBL" id="MBP2323571.1"/>
    </source>
</evidence>
<comment type="caution">
    <text evidence="3">The sequence shown here is derived from an EMBL/GenBank/DDBJ whole genome shotgun (WGS) entry which is preliminary data.</text>
</comment>
<name>A0ABS4TGV2_9PSEU</name>
<dbReference type="Proteomes" id="UP001519332">
    <property type="component" value="Unassembled WGS sequence"/>
</dbReference>
<proteinExistence type="predicted"/>
<dbReference type="InterPro" id="IPR058502">
    <property type="entry name" value="PLL-like_beta-prop"/>
</dbReference>
<dbReference type="InterPro" id="IPR023294">
    <property type="entry name" value="Tachylectin2"/>
</dbReference>
<evidence type="ECO:0000259" key="1">
    <source>
        <dbReference type="Pfam" id="PF14517"/>
    </source>
</evidence>
<reference evidence="3 4" key="1">
    <citation type="submission" date="2021-03" db="EMBL/GenBank/DDBJ databases">
        <title>Sequencing the genomes of 1000 actinobacteria strains.</title>
        <authorList>
            <person name="Klenk H.-P."/>
        </authorList>
    </citation>
    <scope>NUCLEOTIDE SEQUENCE [LARGE SCALE GENOMIC DNA]</scope>
    <source>
        <strain evidence="3 4">DSM 46670</strain>
    </source>
</reference>
<feature type="domain" description="Tachylectin 2" evidence="1">
    <location>
        <begin position="19"/>
        <end position="222"/>
    </location>
</feature>
<feature type="domain" description="PLL-like beta propeller" evidence="2">
    <location>
        <begin position="299"/>
        <end position="561"/>
    </location>
</feature>